<evidence type="ECO:0000313" key="2">
    <source>
        <dbReference type="Proteomes" id="UP000371423"/>
    </source>
</evidence>
<name>A0A5P0ZX29_9LACO</name>
<reference evidence="1 2" key="1">
    <citation type="journal article" date="2019" name="Syst. Appl. Microbiol.">
        <title>Polyphasic characterization of two novel Lactobacillus spp. isolated from blown salami packages: Description of Lactobacillus halodurans sp. nov. and Lactobacillus salsicarnum sp. nov.</title>
        <authorList>
            <person name="Schuster J.A."/>
            <person name="Klingl A."/>
            <person name="Vogel R.F."/>
            <person name="Ehrmann M.A."/>
        </authorList>
    </citation>
    <scope>NUCLEOTIDE SEQUENCE [LARGE SCALE GENOMIC DNA]</scope>
    <source>
        <strain evidence="1 2">TMW 1.1920</strain>
    </source>
</reference>
<protein>
    <submittedName>
        <fullName evidence="1">Uncharacterized protein</fullName>
    </submittedName>
</protein>
<comment type="caution">
    <text evidence="1">The sequence shown here is derived from an EMBL/GenBank/DDBJ whole genome shotgun (WGS) entry which is preliminary data.</text>
</comment>
<organism evidence="1 2">
    <name type="scientific">Companilactobacillus halodurans</name>
    <dbReference type="NCBI Taxonomy" id="2584183"/>
    <lineage>
        <taxon>Bacteria</taxon>
        <taxon>Bacillati</taxon>
        <taxon>Bacillota</taxon>
        <taxon>Bacilli</taxon>
        <taxon>Lactobacillales</taxon>
        <taxon>Lactobacillaceae</taxon>
        <taxon>Companilactobacillus</taxon>
    </lineage>
</organism>
<proteinExistence type="predicted"/>
<evidence type="ECO:0000313" key="1">
    <source>
        <dbReference type="EMBL" id="MQS97358.1"/>
    </source>
</evidence>
<dbReference type="Proteomes" id="UP000371423">
    <property type="component" value="Unassembled WGS sequence"/>
</dbReference>
<sequence>MAKYLSTLFIVQPENWLRCEIILSNLLLRIRPNFKPFPELGKGLKSCPQRFRQIFFAMEDGILH</sequence>
<keyword evidence="2" id="KW-1185">Reference proteome</keyword>
<dbReference type="EMBL" id="VDFO01000017">
    <property type="protein sequence ID" value="MQS97358.1"/>
    <property type="molecule type" value="Genomic_DNA"/>
</dbReference>
<gene>
    <name evidence="1" type="ORF">FHL05_05575</name>
</gene>
<accession>A0A5P0ZX29</accession>
<dbReference type="AlphaFoldDB" id="A0A5P0ZX29"/>